<protein>
    <submittedName>
        <fullName evidence="2">5-methyltetrahydropteroyltriglutamate--homocysteine methyltransferase</fullName>
        <ecNumber evidence="2">2.1.1.14</ecNumber>
    </submittedName>
</protein>
<feature type="domain" description="Cobalamin-independent methionine synthase MetE C-terminal/archaeal" evidence="1">
    <location>
        <begin position="23"/>
        <end position="322"/>
    </location>
</feature>
<keyword evidence="3" id="KW-1185">Reference proteome</keyword>
<dbReference type="AlphaFoldDB" id="A0A841DB59"/>
<dbReference type="Pfam" id="PF01717">
    <property type="entry name" value="Meth_synt_2"/>
    <property type="match status" value="1"/>
</dbReference>
<gene>
    <name evidence="2" type="ORF">FHS22_006683</name>
</gene>
<comment type="caution">
    <text evidence="2">The sequence shown here is derived from an EMBL/GenBank/DDBJ whole genome shotgun (WGS) entry which is preliminary data.</text>
</comment>
<accession>A0A841DB59</accession>
<dbReference type="Proteomes" id="UP000562352">
    <property type="component" value="Unassembled WGS sequence"/>
</dbReference>
<evidence type="ECO:0000259" key="1">
    <source>
        <dbReference type="Pfam" id="PF01717"/>
    </source>
</evidence>
<dbReference type="PANTHER" id="PTHR43844">
    <property type="entry name" value="METHIONINE SYNTHASE"/>
    <property type="match status" value="1"/>
</dbReference>
<reference evidence="2 3" key="1">
    <citation type="submission" date="2020-08" db="EMBL/GenBank/DDBJ databases">
        <title>Genomic Encyclopedia of Type Strains, Phase III (KMG-III): the genomes of soil and plant-associated and newly described type strains.</title>
        <authorList>
            <person name="Whitman W."/>
        </authorList>
    </citation>
    <scope>NUCLEOTIDE SEQUENCE [LARGE SCALE GENOMIC DNA]</scope>
    <source>
        <strain evidence="2 3">CECT 3303</strain>
    </source>
</reference>
<keyword evidence="2" id="KW-0808">Transferase</keyword>
<dbReference type="GO" id="GO:0009086">
    <property type="term" value="P:methionine biosynthetic process"/>
    <property type="evidence" value="ECO:0007669"/>
    <property type="project" value="InterPro"/>
</dbReference>
<dbReference type="RefSeq" id="WP_184948108.1">
    <property type="nucleotide sequence ID" value="NZ_BAAAWZ010000001.1"/>
</dbReference>
<dbReference type="SUPFAM" id="SSF51726">
    <property type="entry name" value="UROD/MetE-like"/>
    <property type="match status" value="1"/>
</dbReference>
<evidence type="ECO:0000313" key="3">
    <source>
        <dbReference type="Proteomes" id="UP000562352"/>
    </source>
</evidence>
<dbReference type="Gene3D" id="3.20.20.210">
    <property type="match status" value="1"/>
</dbReference>
<sequence length="350" mass="37891">MADAFKYHIDHHGSLIRPAGLLEARRRHAAGAIDDAELRATEDAAIAEVVTMQRRLFLTAVTDGEFRREDVRSAVTDTVGGFRRTDAVDKHGRAQWVVDGELKVGGQGLGVAEQTAFVASQTVIAAKATLPSPAFLAATCYDPAVTGAVYGSPVELGRALAGIIRAEIELLVSRGVRYIQLNNPRYATYLFARGGQALTLEEAIAVDSLAVELDSRPEEVRIGLCPTHQAADTVDKAAAERLFAELPVDRWLLPYLTGSENELDLLRAVPADRDACLGVVDPAKAELEDIDTVMERMDRAAELKDIDDLALSPNAGFSDVAGRAAVGYEDQRRKLVLVETLARMCWGNEL</sequence>
<dbReference type="EMBL" id="JACHJJ010000032">
    <property type="protein sequence ID" value="MBB5967381.1"/>
    <property type="molecule type" value="Genomic_DNA"/>
</dbReference>
<evidence type="ECO:0000313" key="2">
    <source>
        <dbReference type="EMBL" id="MBB5967381.1"/>
    </source>
</evidence>
<dbReference type="GO" id="GO:0003871">
    <property type="term" value="F:5-methyltetrahydropteroyltriglutamate-homocysteine S-methyltransferase activity"/>
    <property type="evidence" value="ECO:0007669"/>
    <property type="project" value="UniProtKB-EC"/>
</dbReference>
<dbReference type="EC" id="2.1.1.14" evidence="2"/>
<dbReference type="InterPro" id="IPR038071">
    <property type="entry name" value="UROD/MetE-like_sf"/>
</dbReference>
<dbReference type="GO" id="GO:0008270">
    <property type="term" value="F:zinc ion binding"/>
    <property type="evidence" value="ECO:0007669"/>
    <property type="project" value="InterPro"/>
</dbReference>
<dbReference type="InterPro" id="IPR002629">
    <property type="entry name" value="Met_Synth_C/arc"/>
</dbReference>
<dbReference type="PANTHER" id="PTHR43844:SF2">
    <property type="entry name" value="SYNTHASE, VITAMIN-B12 INDEPENDENT, PUTATIVE (AFU_ORTHOLOGUE AFUA_3G12060)-RELATED"/>
    <property type="match status" value="1"/>
</dbReference>
<proteinExistence type="predicted"/>
<dbReference type="GO" id="GO:0032259">
    <property type="term" value="P:methylation"/>
    <property type="evidence" value="ECO:0007669"/>
    <property type="project" value="UniProtKB-KW"/>
</dbReference>
<keyword evidence="2" id="KW-0489">Methyltransferase</keyword>
<organism evidence="2 3">
    <name type="scientific">Planomonospora venezuelensis</name>
    <dbReference type="NCBI Taxonomy" id="1999"/>
    <lineage>
        <taxon>Bacteria</taxon>
        <taxon>Bacillati</taxon>
        <taxon>Actinomycetota</taxon>
        <taxon>Actinomycetes</taxon>
        <taxon>Streptosporangiales</taxon>
        <taxon>Streptosporangiaceae</taxon>
        <taxon>Planomonospora</taxon>
    </lineage>
</organism>
<name>A0A841DB59_PLAVE</name>